<protein>
    <submittedName>
        <fullName evidence="1">Uncharacterized protein</fullName>
    </submittedName>
</protein>
<name>A0A0B0N795_GOSAR</name>
<sequence>MPVTRARVQLLQAVLEPAKLTRPSGLPVSIEFTNSNEKSSIKCIKHGVKICIIDSLSKPNLSLFGPFLALFAILSSPEYKT</sequence>
<dbReference type="Proteomes" id="UP000032142">
    <property type="component" value="Unassembled WGS sequence"/>
</dbReference>
<reference evidence="2" key="1">
    <citation type="submission" date="2014-09" db="EMBL/GenBank/DDBJ databases">
        <authorList>
            <person name="Mudge J."/>
            <person name="Ramaraj T."/>
            <person name="Lindquist I.E."/>
            <person name="Bharti A.K."/>
            <person name="Sundararajan A."/>
            <person name="Cameron C.T."/>
            <person name="Woodward J.E."/>
            <person name="May G.D."/>
            <person name="Brubaker C."/>
            <person name="Broadhvest J."/>
            <person name="Wilkins T.A."/>
        </authorList>
    </citation>
    <scope>NUCLEOTIDE SEQUENCE</scope>
    <source>
        <strain evidence="2">cv. AKA8401</strain>
    </source>
</reference>
<proteinExistence type="predicted"/>
<evidence type="ECO:0000313" key="1">
    <source>
        <dbReference type="EMBL" id="KHG06986.1"/>
    </source>
</evidence>
<dbReference type="AlphaFoldDB" id="A0A0B0N795"/>
<keyword evidence="2" id="KW-1185">Reference proteome</keyword>
<comment type="caution">
    <text evidence="1">The sequence shown here is derived from an EMBL/GenBank/DDBJ whole genome shotgun (WGS) entry which is preliminary data.</text>
</comment>
<organism evidence="1 2">
    <name type="scientific">Gossypium arboreum</name>
    <name type="common">Tree cotton</name>
    <name type="synonym">Gossypium nanking</name>
    <dbReference type="NCBI Taxonomy" id="29729"/>
    <lineage>
        <taxon>Eukaryota</taxon>
        <taxon>Viridiplantae</taxon>
        <taxon>Streptophyta</taxon>
        <taxon>Embryophyta</taxon>
        <taxon>Tracheophyta</taxon>
        <taxon>Spermatophyta</taxon>
        <taxon>Magnoliopsida</taxon>
        <taxon>eudicotyledons</taxon>
        <taxon>Gunneridae</taxon>
        <taxon>Pentapetalae</taxon>
        <taxon>rosids</taxon>
        <taxon>malvids</taxon>
        <taxon>Malvales</taxon>
        <taxon>Malvaceae</taxon>
        <taxon>Malvoideae</taxon>
        <taxon>Gossypium</taxon>
    </lineage>
</organism>
<dbReference type="EMBL" id="JRRC01464492">
    <property type="protein sequence ID" value="KHG06986.1"/>
    <property type="molecule type" value="Genomic_DNA"/>
</dbReference>
<gene>
    <name evidence="1" type="ORF">F383_33471</name>
</gene>
<accession>A0A0B0N795</accession>
<evidence type="ECO:0000313" key="2">
    <source>
        <dbReference type="Proteomes" id="UP000032142"/>
    </source>
</evidence>